<protein>
    <submittedName>
        <fullName evidence="1">CSON009337 protein</fullName>
    </submittedName>
</protein>
<accession>A0A336KEH0</accession>
<reference evidence="2" key="2">
    <citation type="submission" date="2018-07" db="EMBL/GenBank/DDBJ databases">
        <authorList>
            <person name="Quirk P.G."/>
            <person name="Krulwich T.A."/>
        </authorList>
    </citation>
    <scope>NUCLEOTIDE SEQUENCE</scope>
</reference>
<dbReference type="AlphaFoldDB" id="A0A336KEH0"/>
<reference evidence="1" key="1">
    <citation type="submission" date="2018-04" db="EMBL/GenBank/DDBJ databases">
        <authorList>
            <person name="Go L.Y."/>
            <person name="Mitchell J.A."/>
        </authorList>
    </citation>
    <scope>NUCLEOTIDE SEQUENCE</scope>
    <source>
        <tissue evidence="1">Whole organism</tissue>
    </source>
</reference>
<dbReference type="EMBL" id="UFQT01000369">
    <property type="protein sequence ID" value="SSX23622.1"/>
    <property type="molecule type" value="Genomic_DNA"/>
</dbReference>
<organism evidence="1">
    <name type="scientific">Culicoides sonorensis</name>
    <name type="common">Biting midge</name>
    <dbReference type="NCBI Taxonomy" id="179676"/>
    <lineage>
        <taxon>Eukaryota</taxon>
        <taxon>Metazoa</taxon>
        <taxon>Ecdysozoa</taxon>
        <taxon>Arthropoda</taxon>
        <taxon>Hexapoda</taxon>
        <taxon>Insecta</taxon>
        <taxon>Pterygota</taxon>
        <taxon>Neoptera</taxon>
        <taxon>Endopterygota</taxon>
        <taxon>Diptera</taxon>
        <taxon>Nematocera</taxon>
        <taxon>Chironomoidea</taxon>
        <taxon>Ceratopogonidae</taxon>
        <taxon>Ceratopogoninae</taxon>
        <taxon>Culicoides</taxon>
        <taxon>Monoculicoides</taxon>
    </lineage>
</organism>
<dbReference type="EMBL" id="UFQS01000369">
    <property type="protein sequence ID" value="SSX03256.1"/>
    <property type="molecule type" value="Genomic_DNA"/>
</dbReference>
<gene>
    <name evidence="1" type="primary">CSON009337</name>
</gene>
<evidence type="ECO:0000313" key="1">
    <source>
        <dbReference type="EMBL" id="SSX03256.1"/>
    </source>
</evidence>
<evidence type="ECO:0000313" key="2">
    <source>
        <dbReference type="EMBL" id="SSX23622.1"/>
    </source>
</evidence>
<name>A0A336KEH0_CULSO</name>
<sequence length="139" mass="15905">MKLIKLTKAQLHYKCVITPTNDSKNKKYGNPFHSSHTTVTGIYFVDKNLRLILMVFHWASSNFIGSLNESQTKVSKPSEKTLSKLGCQFITRKKSAFEDFGLSHSIKFNFVNRNSNLIVTPDMSFAILHFKPVLCYIEI</sequence>
<proteinExistence type="predicted"/>
<dbReference type="VEuPathDB" id="VectorBase:CSON009337"/>